<protein>
    <recommendedName>
        <fullName evidence="10">Alpha-1,3-glucosyltransferase</fullName>
        <ecNumber evidence="10">2.4.1.-</ecNumber>
    </recommendedName>
</protein>
<comment type="similarity">
    <text evidence="3 10">Belongs to the ALG6/ALG8 glucosyltransferase family.</text>
</comment>
<dbReference type="EMBL" id="AP029266">
    <property type="protein sequence ID" value="BFG02573.1"/>
    <property type="molecule type" value="Genomic_DNA"/>
</dbReference>
<comment type="pathway">
    <text evidence="2 10">Protein modification; protein glycosylation.</text>
</comment>
<feature type="transmembrane region" description="Helical" evidence="10">
    <location>
        <begin position="344"/>
        <end position="362"/>
    </location>
</feature>
<dbReference type="AlphaFoldDB" id="A0AAU9G2A0"/>
<evidence type="ECO:0000256" key="4">
    <source>
        <dbReference type="ARBA" id="ARBA00022676"/>
    </source>
</evidence>
<feature type="transmembrane region" description="Helical" evidence="10">
    <location>
        <begin position="472"/>
        <end position="491"/>
    </location>
</feature>
<evidence type="ECO:0000256" key="7">
    <source>
        <dbReference type="ARBA" id="ARBA00022824"/>
    </source>
</evidence>
<accession>A0AAU9G2A0</accession>
<dbReference type="PANTHER" id="PTHR12413:SF2">
    <property type="entry name" value="DOLICHYL PYROPHOSPHATE GLC1MAN9GLCNAC2 ALPHA-1,3-GLUCOSYLTRANSFERASE-RELATED"/>
    <property type="match status" value="1"/>
</dbReference>
<feature type="transmembrane region" description="Helical" evidence="10">
    <location>
        <begin position="310"/>
        <end position="332"/>
    </location>
</feature>
<name>A0AAU9G2A0_DROMD</name>
<feature type="transmembrane region" description="Helical" evidence="10">
    <location>
        <begin position="441"/>
        <end position="460"/>
    </location>
</feature>
<evidence type="ECO:0000256" key="5">
    <source>
        <dbReference type="ARBA" id="ARBA00022679"/>
    </source>
</evidence>
<organism evidence="11 12">
    <name type="scientific">Drosophila madeirensis</name>
    <name type="common">Fruit fly</name>
    <dbReference type="NCBI Taxonomy" id="30013"/>
    <lineage>
        <taxon>Eukaryota</taxon>
        <taxon>Metazoa</taxon>
        <taxon>Ecdysozoa</taxon>
        <taxon>Arthropoda</taxon>
        <taxon>Hexapoda</taxon>
        <taxon>Insecta</taxon>
        <taxon>Pterygota</taxon>
        <taxon>Neoptera</taxon>
        <taxon>Endopterygota</taxon>
        <taxon>Diptera</taxon>
        <taxon>Brachycera</taxon>
        <taxon>Muscomorpha</taxon>
        <taxon>Ephydroidea</taxon>
        <taxon>Drosophilidae</taxon>
        <taxon>Drosophila</taxon>
        <taxon>Sophophora</taxon>
    </lineage>
</organism>
<dbReference type="GO" id="GO:0042283">
    <property type="term" value="F:dolichyl pyrophosphate Glc1Man9GlcNAc2 alpha-1,3-glucosyltransferase activity"/>
    <property type="evidence" value="ECO:0007669"/>
    <property type="project" value="TreeGrafter"/>
</dbReference>
<dbReference type="GO" id="GO:0006487">
    <property type="term" value="P:protein N-linked glycosylation"/>
    <property type="evidence" value="ECO:0007669"/>
    <property type="project" value="TreeGrafter"/>
</dbReference>
<feature type="transmembrane region" description="Helical" evidence="10">
    <location>
        <begin position="137"/>
        <end position="153"/>
    </location>
</feature>
<keyword evidence="6 10" id="KW-0812">Transmembrane</keyword>
<keyword evidence="9 10" id="KW-0472">Membrane</keyword>
<evidence type="ECO:0000256" key="9">
    <source>
        <dbReference type="ARBA" id="ARBA00023136"/>
    </source>
</evidence>
<evidence type="ECO:0000256" key="6">
    <source>
        <dbReference type="ARBA" id="ARBA00022692"/>
    </source>
</evidence>
<feature type="transmembrane region" description="Helical" evidence="10">
    <location>
        <begin position="227"/>
        <end position="247"/>
    </location>
</feature>
<keyword evidence="8 10" id="KW-1133">Transmembrane helix</keyword>
<feature type="transmembrane region" description="Helical" evidence="10">
    <location>
        <begin position="196"/>
        <end position="215"/>
    </location>
</feature>
<sequence>MNQPNPMILNKDCFWQLVGISTGLKILLIPANHSTDFEVHRNWLAITHNLPLNRWYLDETSEWTLDYPPFFAYFEWLLSQVAKYIDPRMLLVENLNYESKATLYFQRLSVTAMDLVYVLGVRSCMSALGVVRGSQQFFAGNLLLLLNVGLIFIDHIHFQYNGFMFGLLLLSISALLRQRYLWSAFTFAVLLNFKHIFLYLAPPFGVYLLRFYCLEQASAKGGSFWRCLLKLLAVGLSPFVVSFGPFWQQLPQLMSRLFPFKRGLTHAYWAPNIWALYNTADKMAAKLLQTGPSAGPTTTSGLVQQIEHEVLPTITPSMTFGLTIALMLPILLKLFKSSKKQSPLMFLRAVVLCACSSFMFGWHVHEKAILMVLIPLCLLTLVNREDARHAYVLSTAAYFSLFPLLHDVDLYVPRYSLYLSYMAMLYGQLYRMFAAFKGFHWLEWTYMLGFVAIPLYEHVLSPLLGLDRRLPFMPLLLTSTYAALGVVYFFGRYYMYAMGLNWWPQLATSKATATYSSSAKRKRKTK</sequence>
<reference evidence="11 12" key="1">
    <citation type="submission" date="2024-02" db="EMBL/GenBank/DDBJ databases">
        <title>A chromosome-level genome assembly of Drosophila madeirensis, a fruit fly species endemic to Madeira island.</title>
        <authorList>
            <person name="Tomihara K."/>
            <person name="Llopart A."/>
            <person name="Yamamoto D."/>
        </authorList>
    </citation>
    <scope>NUCLEOTIDE SEQUENCE [LARGE SCALE GENOMIC DNA]</scope>
    <source>
        <strain evidence="11 12">RF1</strain>
    </source>
</reference>
<evidence type="ECO:0000256" key="2">
    <source>
        <dbReference type="ARBA" id="ARBA00004922"/>
    </source>
</evidence>
<evidence type="ECO:0000313" key="12">
    <source>
        <dbReference type="Proteomes" id="UP001500889"/>
    </source>
</evidence>
<dbReference type="GO" id="GO:0005789">
    <property type="term" value="C:endoplasmic reticulum membrane"/>
    <property type="evidence" value="ECO:0007669"/>
    <property type="project" value="UniProtKB-SubCell"/>
</dbReference>
<dbReference type="EC" id="2.4.1.-" evidence="10"/>
<keyword evidence="4 10" id="KW-0328">Glycosyltransferase</keyword>
<comment type="subcellular location">
    <subcellularLocation>
        <location evidence="1 10">Endoplasmic reticulum membrane</location>
        <topology evidence="1 10">Multi-pass membrane protein</topology>
    </subcellularLocation>
</comment>
<dbReference type="Proteomes" id="UP001500889">
    <property type="component" value="Chromosome A"/>
</dbReference>
<gene>
    <name evidence="11" type="ORF">DMAD_02051</name>
</gene>
<evidence type="ECO:0000256" key="10">
    <source>
        <dbReference type="RuleBase" id="RU363110"/>
    </source>
</evidence>
<evidence type="ECO:0000256" key="3">
    <source>
        <dbReference type="ARBA" id="ARBA00008715"/>
    </source>
</evidence>
<evidence type="ECO:0000256" key="1">
    <source>
        <dbReference type="ARBA" id="ARBA00004477"/>
    </source>
</evidence>
<keyword evidence="7 10" id="KW-0256">Endoplasmic reticulum</keyword>
<keyword evidence="12" id="KW-1185">Reference proteome</keyword>
<dbReference type="Pfam" id="PF03155">
    <property type="entry name" value="Alg6_Alg8"/>
    <property type="match status" value="1"/>
</dbReference>
<evidence type="ECO:0000256" key="8">
    <source>
        <dbReference type="ARBA" id="ARBA00022989"/>
    </source>
</evidence>
<evidence type="ECO:0000313" key="11">
    <source>
        <dbReference type="EMBL" id="BFG02573.1"/>
    </source>
</evidence>
<keyword evidence="5 10" id="KW-0808">Transferase</keyword>
<proteinExistence type="inferred from homology"/>
<dbReference type="PANTHER" id="PTHR12413">
    <property type="entry name" value="DOLICHYL GLYCOSYLTRANSFERASE"/>
    <property type="match status" value="1"/>
</dbReference>
<dbReference type="InterPro" id="IPR004856">
    <property type="entry name" value="Glyco_trans_ALG6/ALG8"/>
</dbReference>
<feature type="transmembrane region" description="Helical" evidence="10">
    <location>
        <begin position="390"/>
        <end position="406"/>
    </location>
</feature>